<comment type="caution">
    <text evidence="2">The sequence shown here is derived from an EMBL/GenBank/DDBJ whole genome shotgun (WGS) entry which is preliminary data.</text>
</comment>
<dbReference type="EMBL" id="JACCAC010000001">
    <property type="protein sequence ID" value="NYG55884.1"/>
    <property type="molecule type" value="Genomic_DNA"/>
</dbReference>
<dbReference type="PROSITE" id="PS51704">
    <property type="entry name" value="GP_PDE"/>
    <property type="match status" value="1"/>
</dbReference>
<dbReference type="SUPFAM" id="SSF51695">
    <property type="entry name" value="PLC-like phosphodiesterases"/>
    <property type="match status" value="1"/>
</dbReference>
<evidence type="ECO:0000259" key="1">
    <source>
        <dbReference type="PROSITE" id="PS51704"/>
    </source>
</evidence>
<feature type="domain" description="GP-PDE" evidence="1">
    <location>
        <begin position="33"/>
        <end position="279"/>
    </location>
</feature>
<dbReference type="GO" id="GO:0006629">
    <property type="term" value="P:lipid metabolic process"/>
    <property type="evidence" value="ECO:0007669"/>
    <property type="project" value="InterPro"/>
</dbReference>
<reference evidence="2 3" key="1">
    <citation type="submission" date="2020-07" db="EMBL/GenBank/DDBJ databases">
        <title>Sequencing the genomes of 1000 actinobacteria strains.</title>
        <authorList>
            <person name="Klenk H.-P."/>
        </authorList>
    </citation>
    <scope>NUCLEOTIDE SEQUENCE [LARGE SCALE GENOMIC DNA]</scope>
    <source>
        <strain evidence="2 3">DSM 24552</strain>
    </source>
</reference>
<dbReference type="AlphaFoldDB" id="A0A7Y9RXH5"/>
<dbReference type="GO" id="GO:0008889">
    <property type="term" value="F:glycerophosphodiester phosphodiesterase activity"/>
    <property type="evidence" value="ECO:0007669"/>
    <property type="project" value="UniProtKB-EC"/>
</dbReference>
<keyword evidence="2" id="KW-0378">Hydrolase</keyword>
<dbReference type="RefSeq" id="WP_343049279.1">
    <property type="nucleotide sequence ID" value="NZ_JACCAC010000001.1"/>
</dbReference>
<gene>
    <name evidence="2" type="ORF">BJ989_002188</name>
</gene>
<dbReference type="InterPro" id="IPR030395">
    <property type="entry name" value="GP_PDE_dom"/>
</dbReference>
<protein>
    <submittedName>
        <fullName evidence="2">Glycerophosphoryl diester phosphodiesterase</fullName>
        <ecNumber evidence="2">3.1.4.46</ecNumber>
    </submittedName>
</protein>
<organism evidence="2 3">
    <name type="scientific">Nocardioides perillae</name>
    <dbReference type="NCBI Taxonomy" id="1119534"/>
    <lineage>
        <taxon>Bacteria</taxon>
        <taxon>Bacillati</taxon>
        <taxon>Actinomycetota</taxon>
        <taxon>Actinomycetes</taxon>
        <taxon>Propionibacteriales</taxon>
        <taxon>Nocardioidaceae</taxon>
        <taxon>Nocardioides</taxon>
    </lineage>
</organism>
<sequence>MRETRGSGAPRAGEAPRTGWAFLDVVRDHPGGVLAFAHRGGAFHPEIEGLENTLAAFRHAVELGYSHLETDVHVTRDGHLLAFHDDVLDRVTDGTGAVGELSLAEVRRASVGSREPVPLLAELLDAFPEARFNVDLKSDGAVDALVDLVRARGAEDRLLVGSFSPARLRRFRRLTQGRVATSAHPLEVLAFALVPSGRLLRVLTRGRVAALQVPERVPRGPRPVRGRRVVSPRLVRRAHAAGAHVHVWVVDDPADVERLLDLGVDGLMTDRTDLLRQVLQGRGAWVPAARSPGPQ</sequence>
<dbReference type="EC" id="3.1.4.46" evidence="2"/>
<accession>A0A7Y9RXH5</accession>
<dbReference type="Gene3D" id="3.20.20.190">
    <property type="entry name" value="Phosphatidylinositol (PI) phosphodiesterase"/>
    <property type="match status" value="1"/>
</dbReference>
<dbReference type="Proteomes" id="UP000544110">
    <property type="component" value="Unassembled WGS sequence"/>
</dbReference>
<dbReference type="PANTHER" id="PTHR43805">
    <property type="entry name" value="GLYCEROPHOSPHORYL DIESTER PHOSPHODIESTERASE"/>
    <property type="match status" value="1"/>
</dbReference>
<evidence type="ECO:0000313" key="3">
    <source>
        <dbReference type="Proteomes" id="UP000544110"/>
    </source>
</evidence>
<evidence type="ECO:0000313" key="2">
    <source>
        <dbReference type="EMBL" id="NYG55884.1"/>
    </source>
</evidence>
<dbReference type="Pfam" id="PF03009">
    <property type="entry name" value="GDPD"/>
    <property type="match status" value="1"/>
</dbReference>
<dbReference type="PANTHER" id="PTHR43805:SF1">
    <property type="entry name" value="GP-PDE DOMAIN-CONTAINING PROTEIN"/>
    <property type="match status" value="1"/>
</dbReference>
<dbReference type="InterPro" id="IPR017946">
    <property type="entry name" value="PLC-like_Pdiesterase_TIM-brl"/>
</dbReference>
<name>A0A7Y9RXH5_9ACTN</name>
<dbReference type="CDD" id="cd08561">
    <property type="entry name" value="GDPD_cytoplasmic_ScUgpQ2_like"/>
    <property type="match status" value="1"/>
</dbReference>
<keyword evidence="3" id="KW-1185">Reference proteome</keyword>
<proteinExistence type="predicted"/>